<dbReference type="GO" id="GO:0009251">
    <property type="term" value="P:glucan catabolic process"/>
    <property type="evidence" value="ECO:0007669"/>
    <property type="project" value="TreeGrafter"/>
</dbReference>
<keyword evidence="2 7" id="KW-0378">Hydrolase</keyword>
<proteinExistence type="inferred from homology"/>
<feature type="compositionally biased region" description="Polar residues" evidence="4">
    <location>
        <begin position="105"/>
        <end position="129"/>
    </location>
</feature>
<dbReference type="Proteomes" id="UP000016930">
    <property type="component" value="Unassembled WGS sequence"/>
</dbReference>
<feature type="signal peptide" evidence="5">
    <location>
        <begin position="1"/>
        <end position="20"/>
    </location>
</feature>
<dbReference type="OrthoDB" id="192832at2759"/>
<dbReference type="EMBL" id="KB445791">
    <property type="protein sequence ID" value="EMD41529.1"/>
    <property type="molecule type" value="Genomic_DNA"/>
</dbReference>
<keyword evidence="8" id="KW-1185">Reference proteome</keyword>
<evidence type="ECO:0000313" key="8">
    <source>
        <dbReference type="Proteomes" id="UP000016930"/>
    </source>
</evidence>
<evidence type="ECO:0000313" key="7">
    <source>
        <dbReference type="EMBL" id="EMD41529.1"/>
    </source>
</evidence>
<feature type="domain" description="GH16" evidence="6">
    <location>
        <begin position="105"/>
        <end position="395"/>
    </location>
</feature>
<protein>
    <submittedName>
        <fullName evidence="7">Glycoside hydrolase family 16 protein</fullName>
    </submittedName>
</protein>
<gene>
    <name evidence="7" type="ORF">CERSUDRAFT_110081</name>
</gene>
<accession>M2PXD9</accession>
<evidence type="ECO:0000256" key="1">
    <source>
        <dbReference type="ARBA" id="ARBA00006865"/>
    </source>
</evidence>
<evidence type="ECO:0000259" key="6">
    <source>
        <dbReference type="PROSITE" id="PS51762"/>
    </source>
</evidence>
<dbReference type="STRING" id="914234.M2PXD9"/>
<dbReference type="PROSITE" id="PS51762">
    <property type="entry name" value="GH16_2"/>
    <property type="match status" value="1"/>
</dbReference>
<dbReference type="AlphaFoldDB" id="M2PXD9"/>
<dbReference type="HOGENOM" id="CLU_016972_0_2_1"/>
<dbReference type="InterPro" id="IPR013320">
    <property type="entry name" value="ConA-like_dom_sf"/>
</dbReference>
<feature type="compositionally biased region" description="Low complexity" evidence="4">
    <location>
        <begin position="94"/>
        <end position="104"/>
    </location>
</feature>
<keyword evidence="3" id="KW-0326">Glycosidase</keyword>
<dbReference type="Pfam" id="PF26113">
    <property type="entry name" value="GH16_XgeA"/>
    <property type="match status" value="1"/>
</dbReference>
<dbReference type="InterPro" id="IPR000757">
    <property type="entry name" value="Beta-glucanase-like"/>
</dbReference>
<organism evidence="7 8">
    <name type="scientific">Ceriporiopsis subvermispora (strain B)</name>
    <name type="common">White-rot fungus</name>
    <name type="synonym">Gelatoporia subvermispora</name>
    <dbReference type="NCBI Taxonomy" id="914234"/>
    <lineage>
        <taxon>Eukaryota</taxon>
        <taxon>Fungi</taxon>
        <taxon>Dikarya</taxon>
        <taxon>Basidiomycota</taxon>
        <taxon>Agaricomycotina</taxon>
        <taxon>Agaricomycetes</taxon>
        <taxon>Polyporales</taxon>
        <taxon>Gelatoporiaceae</taxon>
        <taxon>Gelatoporia</taxon>
    </lineage>
</organism>
<dbReference type="Gene3D" id="2.60.120.200">
    <property type="match status" value="1"/>
</dbReference>
<keyword evidence="5" id="KW-0732">Signal</keyword>
<name>M2PXD9_CERS8</name>
<feature type="region of interest" description="Disordered" evidence="4">
    <location>
        <begin position="94"/>
        <end position="129"/>
    </location>
</feature>
<dbReference type="InterPro" id="IPR050546">
    <property type="entry name" value="Glycosyl_Hydrlase_16"/>
</dbReference>
<evidence type="ECO:0000256" key="4">
    <source>
        <dbReference type="SAM" id="MobiDB-lite"/>
    </source>
</evidence>
<dbReference type="PANTHER" id="PTHR10963">
    <property type="entry name" value="GLYCOSYL HYDROLASE-RELATED"/>
    <property type="match status" value="1"/>
</dbReference>
<dbReference type="GO" id="GO:0004553">
    <property type="term" value="F:hydrolase activity, hydrolyzing O-glycosyl compounds"/>
    <property type="evidence" value="ECO:0007669"/>
    <property type="project" value="InterPro"/>
</dbReference>
<evidence type="ECO:0000256" key="5">
    <source>
        <dbReference type="SAM" id="SignalP"/>
    </source>
</evidence>
<reference evidence="7 8" key="1">
    <citation type="journal article" date="2012" name="Proc. Natl. Acad. Sci. U.S.A.">
        <title>Comparative genomics of Ceriporiopsis subvermispora and Phanerochaete chrysosporium provide insight into selective ligninolysis.</title>
        <authorList>
            <person name="Fernandez-Fueyo E."/>
            <person name="Ruiz-Duenas F.J."/>
            <person name="Ferreira P."/>
            <person name="Floudas D."/>
            <person name="Hibbett D.S."/>
            <person name="Canessa P."/>
            <person name="Larrondo L.F."/>
            <person name="James T.Y."/>
            <person name="Seelenfreund D."/>
            <person name="Lobos S."/>
            <person name="Polanco R."/>
            <person name="Tello M."/>
            <person name="Honda Y."/>
            <person name="Watanabe T."/>
            <person name="Watanabe T."/>
            <person name="Ryu J.S."/>
            <person name="Kubicek C.P."/>
            <person name="Schmoll M."/>
            <person name="Gaskell J."/>
            <person name="Hammel K.E."/>
            <person name="St John F.J."/>
            <person name="Vanden Wymelenberg A."/>
            <person name="Sabat G."/>
            <person name="Splinter BonDurant S."/>
            <person name="Syed K."/>
            <person name="Yadav J.S."/>
            <person name="Doddapaneni H."/>
            <person name="Subramanian V."/>
            <person name="Lavin J.L."/>
            <person name="Oguiza J.A."/>
            <person name="Perez G."/>
            <person name="Pisabarro A.G."/>
            <person name="Ramirez L."/>
            <person name="Santoyo F."/>
            <person name="Master E."/>
            <person name="Coutinho P.M."/>
            <person name="Henrissat B."/>
            <person name="Lombard V."/>
            <person name="Magnuson J.K."/>
            <person name="Kuees U."/>
            <person name="Hori C."/>
            <person name="Igarashi K."/>
            <person name="Samejima M."/>
            <person name="Held B.W."/>
            <person name="Barry K.W."/>
            <person name="LaButti K.M."/>
            <person name="Lapidus A."/>
            <person name="Lindquist E.A."/>
            <person name="Lucas S.M."/>
            <person name="Riley R."/>
            <person name="Salamov A.A."/>
            <person name="Hoffmeister D."/>
            <person name="Schwenk D."/>
            <person name="Hadar Y."/>
            <person name="Yarden O."/>
            <person name="de Vries R.P."/>
            <person name="Wiebenga A."/>
            <person name="Stenlid J."/>
            <person name="Eastwood D."/>
            <person name="Grigoriev I.V."/>
            <person name="Berka R.M."/>
            <person name="Blanchette R.A."/>
            <person name="Kersten P."/>
            <person name="Martinez A.T."/>
            <person name="Vicuna R."/>
            <person name="Cullen D."/>
        </authorList>
    </citation>
    <scope>NUCLEOTIDE SEQUENCE [LARGE SCALE GENOMIC DNA]</scope>
    <source>
        <strain evidence="7 8">B</strain>
    </source>
</reference>
<sequence>MYLHVPLLVHLLANVVPSDASLLARGSESVIQTANRVRHNAVRRSTGFIRDLRLAYSGLLVQQTGGDVQCVNTKSGTSLTNGSGQGALGGNASSLNSSAVTVSSPTQTGTASSNIAGAQPTSSSSGDANASPWTLVQTYQGNTFFDGWAFQTGPDVSTGGVVTYIDLPTSQGANITEINSSGNAVMRVETTPQVASSRQSIRITTTYTYSGGLVIMDSVHMPTGCGTWPAFWSNGPNWPAGGEIDIVEGVHTYTNDQVTLHTNPGCDLPSTSTAALGISGTILDGTDCSVAGTGNAGCGIRATASNTFGAGFNSNDGGVYAMQWDSNGISVFFFPRNSIPSDITANAPQPSTWGQPIANFPASSCNPSEFFYSHSAIFDTTLCGAWAGAVWNDSGAPGQEQSCAQMTGAATCEDYVLNNGAAFDEAYWEVSSVKIYQSSS</sequence>
<dbReference type="FunFam" id="2.60.120.200:FF:000114">
    <property type="entry name" value="Probable endo-1,3(4)-beta-glucanase NFIA_089530"/>
    <property type="match status" value="1"/>
</dbReference>
<evidence type="ECO:0000256" key="2">
    <source>
        <dbReference type="ARBA" id="ARBA00022801"/>
    </source>
</evidence>
<feature type="chain" id="PRO_5004022533" evidence="5">
    <location>
        <begin position="21"/>
        <end position="440"/>
    </location>
</feature>
<dbReference type="PANTHER" id="PTHR10963:SF24">
    <property type="entry name" value="GLYCOSIDASE C21B10.07-RELATED"/>
    <property type="match status" value="1"/>
</dbReference>
<dbReference type="CDD" id="cd02181">
    <property type="entry name" value="GH16_fungal_Lam16A_glucanase"/>
    <property type="match status" value="1"/>
</dbReference>
<evidence type="ECO:0000256" key="3">
    <source>
        <dbReference type="ARBA" id="ARBA00023295"/>
    </source>
</evidence>
<dbReference type="SUPFAM" id="SSF49899">
    <property type="entry name" value="Concanavalin A-like lectins/glucanases"/>
    <property type="match status" value="1"/>
</dbReference>
<comment type="similarity">
    <text evidence="1">Belongs to the glycosyl hydrolase 16 family.</text>
</comment>